<feature type="region of interest" description="Disordered" evidence="11">
    <location>
        <begin position="231"/>
        <end position="261"/>
    </location>
</feature>
<evidence type="ECO:0000256" key="9">
    <source>
        <dbReference type="PROSITE-ProRule" id="PRU00192"/>
    </source>
</evidence>
<dbReference type="AlphaFoldDB" id="A0A6F9D833"/>
<dbReference type="Gene3D" id="1.20.120.230">
    <property type="entry name" value="Alpha-catenin/vinculin-like"/>
    <property type="match status" value="1"/>
</dbReference>
<dbReference type="FunFam" id="2.30.30.40:FF:000009">
    <property type="entry name" value="Breast cancer anti-estrogen resistance 1"/>
    <property type="match status" value="1"/>
</dbReference>
<dbReference type="PANTHER" id="PTHR10654">
    <property type="entry name" value="CAS SCAFFOLDING PROTEIN"/>
    <property type="match status" value="1"/>
</dbReference>
<dbReference type="InterPro" id="IPR037362">
    <property type="entry name" value="CAS_fam"/>
</dbReference>
<dbReference type="EMBL" id="LR783286">
    <property type="protein sequence ID" value="CAB3225196.1"/>
    <property type="molecule type" value="mRNA"/>
</dbReference>
<dbReference type="GO" id="GO:0005925">
    <property type="term" value="C:focal adhesion"/>
    <property type="evidence" value="ECO:0007669"/>
    <property type="project" value="UniProtKB-SubCell"/>
</dbReference>
<evidence type="ECO:0000256" key="3">
    <source>
        <dbReference type="ARBA" id="ARBA00007848"/>
    </source>
</evidence>
<dbReference type="CDD" id="cd11844">
    <property type="entry name" value="SH3_CAS"/>
    <property type="match status" value="1"/>
</dbReference>
<keyword evidence="8" id="KW-0965">Cell junction</keyword>
<evidence type="ECO:0000256" key="5">
    <source>
        <dbReference type="ARBA" id="ARBA00022490"/>
    </source>
</evidence>
<organism evidence="13">
    <name type="scientific">Phallusia mammillata</name>
    <dbReference type="NCBI Taxonomy" id="59560"/>
    <lineage>
        <taxon>Eukaryota</taxon>
        <taxon>Metazoa</taxon>
        <taxon>Chordata</taxon>
        <taxon>Tunicata</taxon>
        <taxon>Ascidiacea</taxon>
        <taxon>Phlebobranchia</taxon>
        <taxon>Ascidiidae</taxon>
        <taxon>Phallusia</taxon>
    </lineage>
</organism>
<dbReference type="Pfam" id="PF12026">
    <property type="entry name" value="CAS_C"/>
    <property type="match status" value="1"/>
</dbReference>
<reference evidence="13" key="1">
    <citation type="submission" date="2020-04" db="EMBL/GenBank/DDBJ databases">
        <authorList>
            <person name="Neveu A P."/>
        </authorList>
    </citation>
    <scope>NUCLEOTIDE SEQUENCE</scope>
    <source>
        <tissue evidence="13">Whole embryo</tissue>
    </source>
</reference>
<sequence length="793" mass="88252">MTGMNVLAKAIFDNFAESGDELEFHRGDVVTVIEQNTAGLEGWWLCSFHGKQGIAPGNRLRLLPGMFDNKQIEPDQDVYDVPPSHQWNSPQHQVDDDQDEEYDIPRRQPQITAGGYMPQSPTEIYDVPRASPFHQVSDDGEIYDIPTSAIAAQTRVFHPEDDQEVYNVPSNLMAMSQTPDPMEVYDVPPLVSRGPAQNEFHPEEVYDVPPRRPDVTSADLIDVQHPEEVYDVPPSVAKGGPRVNFAQSRSSPSRQESTDSDVVYDIPQSIRTRNIPSGLNSLRRMRREINALSTASTSEATTQRDQQPSQVDYIYDVPPQVSRDSSRQAAKDDEVVNGLLKRLSMNNDLDDKRSNRLSTISKDSFSSYIDDNPLQYSELRMDLNSALERLIELKKNLEDTVSKLLTMVKKNWRQRENLTGKVSDIQKNFVDVLVAVTHFIAFARGATGNAFAVGEHGEEGGAPKNVKAGLRKLLVPVEEDAEMLKRALAELDEGGWDIEKLVLEDGMDDGVALDEVDSFVMSSRAVSDDAAQMAVFVHTHAHHIFKKSIEVQPEAATSGVTTSPERERPAHEIHALQARPLPSVPKTSATTNFTAPTTAMPGEDAWLEDYDYVALEDKDETDKLMGTPDSLSGLNKRRTQMLALDKELSPTIIKSETSKLSPKERIALNSLAIDIPDLMHCLSNSIEQFTNAVEKGNQPHTFVALSKQVILSAHKLVFVGDCVHQHVDIPTVKNAIQSHCSDMCTTLKHTVMSTKLAALQWPAVGAVQDMMDKMYDIAKCAHQIRLTLNNILY</sequence>
<dbReference type="GO" id="GO:0005737">
    <property type="term" value="C:cytoplasm"/>
    <property type="evidence" value="ECO:0007669"/>
    <property type="project" value="UniProtKB-SubCell"/>
</dbReference>
<dbReference type="Pfam" id="PF08824">
    <property type="entry name" value="Serine_rich"/>
    <property type="match status" value="1"/>
</dbReference>
<name>A0A6F9D833_9ASCI</name>
<keyword evidence="10" id="KW-0175">Coiled coil</keyword>
<dbReference type="InterPro" id="IPR036028">
    <property type="entry name" value="SH3-like_dom_sf"/>
</dbReference>
<dbReference type="PANTHER" id="PTHR10654:SF18">
    <property type="entry name" value="IP17195P"/>
    <property type="match status" value="1"/>
</dbReference>
<evidence type="ECO:0000256" key="8">
    <source>
        <dbReference type="ARBA" id="ARBA00022949"/>
    </source>
</evidence>
<feature type="region of interest" description="Disordered" evidence="11">
    <location>
        <begin position="77"/>
        <end position="98"/>
    </location>
</feature>
<protein>
    <submittedName>
        <fullName evidence="13">Breast cancer anti-estrogen resistance protein 1-like</fullName>
    </submittedName>
</protein>
<proteinExistence type="evidence at transcript level"/>
<feature type="domain" description="SH3" evidence="12">
    <location>
        <begin position="3"/>
        <end position="65"/>
    </location>
</feature>
<dbReference type="PROSITE" id="PS50002">
    <property type="entry name" value="SH3"/>
    <property type="match status" value="1"/>
</dbReference>
<dbReference type="Pfam" id="PF00018">
    <property type="entry name" value="SH3_1"/>
    <property type="match status" value="1"/>
</dbReference>
<dbReference type="InterPro" id="IPR001452">
    <property type="entry name" value="SH3_domain"/>
</dbReference>
<dbReference type="Gene3D" id="1.20.120.830">
    <property type="entry name" value="Serine-rich domain"/>
    <property type="match status" value="1"/>
</dbReference>
<evidence type="ECO:0000256" key="7">
    <source>
        <dbReference type="ARBA" id="ARBA00022889"/>
    </source>
</evidence>
<dbReference type="GO" id="GO:0016477">
    <property type="term" value="P:cell migration"/>
    <property type="evidence" value="ECO:0007669"/>
    <property type="project" value="TreeGrafter"/>
</dbReference>
<keyword evidence="6" id="KW-0597">Phosphoprotein</keyword>
<comment type="subcellular location">
    <subcellularLocation>
        <location evidence="1">Cell junction</location>
        <location evidence="1">Focal adhesion</location>
    </subcellularLocation>
    <subcellularLocation>
        <location evidence="2">Cytoplasm</location>
    </subcellularLocation>
</comment>
<dbReference type="GO" id="GO:0005886">
    <property type="term" value="C:plasma membrane"/>
    <property type="evidence" value="ECO:0007669"/>
    <property type="project" value="TreeGrafter"/>
</dbReference>
<dbReference type="SMART" id="SM00326">
    <property type="entry name" value="SH3"/>
    <property type="match status" value="1"/>
</dbReference>
<dbReference type="InterPro" id="IPR014928">
    <property type="entry name" value="Serine_rich_dom"/>
</dbReference>
<evidence type="ECO:0000256" key="6">
    <source>
        <dbReference type="ARBA" id="ARBA00022553"/>
    </source>
</evidence>
<dbReference type="GO" id="GO:0007169">
    <property type="term" value="P:cell surface receptor protein tyrosine kinase signaling pathway"/>
    <property type="evidence" value="ECO:0007669"/>
    <property type="project" value="TreeGrafter"/>
</dbReference>
<evidence type="ECO:0000313" key="13">
    <source>
        <dbReference type="EMBL" id="CAB3225196.1"/>
    </source>
</evidence>
<keyword evidence="5" id="KW-0963">Cytoplasm</keyword>
<dbReference type="GO" id="GO:0007155">
    <property type="term" value="P:cell adhesion"/>
    <property type="evidence" value="ECO:0007669"/>
    <property type="project" value="UniProtKB-KW"/>
</dbReference>
<dbReference type="InterPro" id="IPR038319">
    <property type="entry name" value="Serine_rich_sf"/>
</dbReference>
<comment type="similarity">
    <text evidence="3">Belongs to the CAS family.</text>
</comment>
<evidence type="ECO:0000256" key="10">
    <source>
        <dbReference type="SAM" id="Coils"/>
    </source>
</evidence>
<evidence type="ECO:0000256" key="1">
    <source>
        <dbReference type="ARBA" id="ARBA00004246"/>
    </source>
</evidence>
<keyword evidence="7" id="KW-0130">Cell adhesion</keyword>
<gene>
    <name evidence="13" type="primary">Bcar1</name>
</gene>
<accession>A0A6F9D833</accession>
<evidence type="ECO:0000256" key="4">
    <source>
        <dbReference type="ARBA" id="ARBA00022443"/>
    </source>
</evidence>
<evidence type="ECO:0000256" key="11">
    <source>
        <dbReference type="SAM" id="MobiDB-lite"/>
    </source>
</evidence>
<feature type="coiled-coil region" evidence="10">
    <location>
        <begin position="376"/>
        <end position="407"/>
    </location>
</feature>
<dbReference type="InterPro" id="IPR021901">
    <property type="entry name" value="CAS_C"/>
</dbReference>
<keyword evidence="4 9" id="KW-0728">SH3 domain</keyword>
<dbReference type="SUPFAM" id="SSF50044">
    <property type="entry name" value="SH3-domain"/>
    <property type="match status" value="1"/>
</dbReference>
<evidence type="ECO:0000256" key="2">
    <source>
        <dbReference type="ARBA" id="ARBA00004496"/>
    </source>
</evidence>
<evidence type="ECO:0000259" key="12">
    <source>
        <dbReference type="PROSITE" id="PS50002"/>
    </source>
</evidence>
<dbReference type="Gene3D" id="2.30.30.40">
    <property type="entry name" value="SH3 Domains"/>
    <property type="match status" value="1"/>
</dbReference>
<feature type="compositionally biased region" description="Polar residues" evidence="11">
    <location>
        <begin position="245"/>
        <end position="255"/>
    </location>
</feature>